<dbReference type="RefSeq" id="WP_008378382.1">
    <property type="nucleotide sequence ID" value="NZ_BAOP01000012.1"/>
</dbReference>
<accession>M3UW28</accession>
<dbReference type="OrthoDB" id="4464288at2"/>
<dbReference type="eggNOG" id="ENOG5031S0G">
    <property type="taxonomic scope" value="Bacteria"/>
</dbReference>
<feature type="chain" id="PRO_5039484696" description="Secreted protein" evidence="1">
    <location>
        <begin position="23"/>
        <end position="200"/>
    </location>
</feature>
<evidence type="ECO:0000313" key="3">
    <source>
        <dbReference type="Proteomes" id="UP000035009"/>
    </source>
</evidence>
<protein>
    <recommendedName>
        <fullName evidence="4">Secreted protein</fullName>
    </recommendedName>
</protein>
<evidence type="ECO:0000313" key="2">
    <source>
        <dbReference type="EMBL" id="GAC79807.1"/>
    </source>
</evidence>
<organism evidence="2 3">
    <name type="scientific">Gordonia malaquae NBRC 108250</name>
    <dbReference type="NCBI Taxonomy" id="1223542"/>
    <lineage>
        <taxon>Bacteria</taxon>
        <taxon>Bacillati</taxon>
        <taxon>Actinomycetota</taxon>
        <taxon>Actinomycetes</taxon>
        <taxon>Mycobacteriales</taxon>
        <taxon>Gordoniaceae</taxon>
        <taxon>Gordonia</taxon>
    </lineage>
</organism>
<feature type="signal peptide" evidence="1">
    <location>
        <begin position="1"/>
        <end position="22"/>
    </location>
</feature>
<evidence type="ECO:0000256" key="1">
    <source>
        <dbReference type="SAM" id="SignalP"/>
    </source>
</evidence>
<name>M3UW28_GORML</name>
<dbReference type="AlphaFoldDB" id="M3UW28"/>
<dbReference type="EMBL" id="BAOP01000012">
    <property type="protein sequence ID" value="GAC79807.1"/>
    <property type="molecule type" value="Genomic_DNA"/>
</dbReference>
<evidence type="ECO:0008006" key="4">
    <source>
        <dbReference type="Google" id="ProtNLM"/>
    </source>
</evidence>
<proteinExistence type="predicted"/>
<gene>
    <name evidence="2" type="ORF">GM1_012_00800</name>
</gene>
<dbReference type="Proteomes" id="UP000035009">
    <property type="component" value="Unassembled WGS sequence"/>
</dbReference>
<keyword evidence="3" id="KW-1185">Reference proteome</keyword>
<sequence>MFRNFRRVAVVVAASMALVAGAAVVTPGEAAAATRYAAPTLKAEQGAFAGDKNVKLTITNTNVSSGLFAESTCSSSLLHGTEALQAFVAFNNKDYINLLKIIATSNSKVGPVVSNNLISPGPNSASREVSAADGVYIYLGTCGGIKSLEPGNVGVALLPVIVPSGVGSIGSVLDFGSAAMESGMAMGDVLSLLSILGSGS</sequence>
<reference evidence="2 3" key="1">
    <citation type="submission" date="2013-02" db="EMBL/GenBank/DDBJ databases">
        <title>Whole genome shotgun sequence of Gordonia malaquae NBRC 108250.</title>
        <authorList>
            <person name="Yoshida I."/>
            <person name="Hosoyama A."/>
            <person name="Tsuchikane K."/>
            <person name="Ando Y."/>
            <person name="Baba S."/>
            <person name="Ohji S."/>
            <person name="Hamada M."/>
            <person name="Tamura T."/>
            <person name="Yamazoe A."/>
            <person name="Yamazaki S."/>
            <person name="Fujita N."/>
        </authorList>
    </citation>
    <scope>NUCLEOTIDE SEQUENCE [LARGE SCALE GENOMIC DNA]</scope>
    <source>
        <strain evidence="2 3">NBRC 108250</strain>
    </source>
</reference>
<keyword evidence="1" id="KW-0732">Signal</keyword>
<comment type="caution">
    <text evidence="2">The sequence shown here is derived from an EMBL/GenBank/DDBJ whole genome shotgun (WGS) entry which is preliminary data.</text>
</comment>